<dbReference type="EMBL" id="JFZB01000009">
    <property type="protein sequence ID" value="KFI27557.1"/>
    <property type="molecule type" value="Genomic_DNA"/>
</dbReference>
<evidence type="ECO:0000313" key="16">
    <source>
        <dbReference type="EMBL" id="KFI27557.1"/>
    </source>
</evidence>
<dbReference type="PANTHER" id="PTHR34697">
    <property type="entry name" value="PHOSPHATIDYLGLYCEROL LYSYLTRANSFERASE"/>
    <property type="match status" value="1"/>
</dbReference>
<dbReference type="InterPro" id="IPR024320">
    <property type="entry name" value="LPG_synthase_C"/>
</dbReference>
<feature type="transmembrane region" description="Helical" evidence="14">
    <location>
        <begin position="410"/>
        <end position="429"/>
    </location>
</feature>
<dbReference type="Pfam" id="PF09924">
    <property type="entry name" value="LPG_synthase_C"/>
    <property type="match status" value="1"/>
</dbReference>
<dbReference type="STRING" id="1105367.CG50_16280"/>
<feature type="transmembrane region" description="Helical" evidence="14">
    <location>
        <begin position="435"/>
        <end position="455"/>
    </location>
</feature>
<proteinExistence type="inferred from homology"/>
<comment type="catalytic activity">
    <reaction evidence="13">
        <text>L-lysyl-tRNA(Lys) + a 1,2-diacyl-sn-glycero-3-phospho-(1'-sn-glycerol) = a 1,2-diacyl-sn-glycero-3-phospho-1'-(3'-O-L-lysyl)-sn-glycerol + tRNA(Lys)</text>
        <dbReference type="Rhea" id="RHEA:10668"/>
        <dbReference type="Rhea" id="RHEA-COMP:9696"/>
        <dbReference type="Rhea" id="RHEA-COMP:9697"/>
        <dbReference type="ChEBI" id="CHEBI:64716"/>
        <dbReference type="ChEBI" id="CHEBI:75792"/>
        <dbReference type="ChEBI" id="CHEBI:78442"/>
        <dbReference type="ChEBI" id="CHEBI:78529"/>
        <dbReference type="EC" id="2.3.2.3"/>
    </reaction>
</comment>
<reference evidence="16 17" key="1">
    <citation type="submission" date="2014-03" db="EMBL/GenBank/DDBJ databases">
        <title>Genome of Paenirhodobacter enshiensis DW2-9.</title>
        <authorList>
            <person name="Wang D."/>
            <person name="Wang G."/>
        </authorList>
    </citation>
    <scope>NUCLEOTIDE SEQUENCE [LARGE SCALE GENOMIC DNA]</scope>
    <source>
        <strain evidence="16 17">DW2-9</strain>
    </source>
</reference>
<evidence type="ECO:0000259" key="15">
    <source>
        <dbReference type="Pfam" id="PF09924"/>
    </source>
</evidence>
<dbReference type="GO" id="GO:0006629">
    <property type="term" value="P:lipid metabolic process"/>
    <property type="evidence" value="ECO:0007669"/>
    <property type="project" value="UniProtKB-KW"/>
</dbReference>
<feature type="transmembrane region" description="Helical" evidence="14">
    <location>
        <begin position="20"/>
        <end position="38"/>
    </location>
</feature>
<feature type="transmembrane region" description="Helical" evidence="14">
    <location>
        <begin position="510"/>
        <end position="530"/>
    </location>
</feature>
<evidence type="ECO:0000256" key="13">
    <source>
        <dbReference type="ARBA" id="ARBA00047540"/>
    </source>
</evidence>
<dbReference type="GO" id="GO:0005886">
    <property type="term" value="C:plasma membrane"/>
    <property type="evidence" value="ECO:0007669"/>
    <property type="project" value="UniProtKB-SubCell"/>
</dbReference>
<feature type="transmembrane region" description="Helical" evidence="14">
    <location>
        <begin position="336"/>
        <end position="361"/>
    </location>
</feature>
<dbReference type="eggNOG" id="COG0392">
    <property type="taxonomic scope" value="Bacteria"/>
</dbReference>
<evidence type="ECO:0000256" key="12">
    <source>
        <dbReference type="ARBA" id="ARBA00031899"/>
    </source>
</evidence>
<dbReference type="OrthoDB" id="145485at2"/>
<dbReference type="InterPro" id="IPR022791">
    <property type="entry name" value="L-PG_synthase/AglD"/>
</dbReference>
<gene>
    <name evidence="16" type="ORF">CG50_16280</name>
</gene>
<dbReference type="SUPFAM" id="SSF55729">
    <property type="entry name" value="Acyl-CoA N-acyltransferases (Nat)"/>
    <property type="match status" value="1"/>
</dbReference>
<keyword evidence="17" id="KW-1185">Reference proteome</keyword>
<keyword evidence="5" id="KW-1003">Cell membrane</keyword>
<dbReference type="GO" id="GO:0046677">
    <property type="term" value="P:response to antibiotic"/>
    <property type="evidence" value="ECO:0007669"/>
    <property type="project" value="UniProtKB-KW"/>
</dbReference>
<feature type="transmembrane region" description="Helical" evidence="14">
    <location>
        <begin position="215"/>
        <end position="237"/>
    </location>
</feature>
<evidence type="ECO:0000256" key="4">
    <source>
        <dbReference type="ARBA" id="ARBA00021546"/>
    </source>
</evidence>
<protein>
    <recommendedName>
        <fullName evidence="4">Phosphatidylglycerol lysyltransferase</fullName>
        <ecNumber evidence="3">2.3.2.3</ecNumber>
    </recommendedName>
    <alternativeName>
        <fullName evidence="12">Lysylphosphatidylglycerol synthase</fullName>
    </alternativeName>
</protein>
<feature type="transmembrane region" description="Helical" evidence="14">
    <location>
        <begin position="174"/>
        <end position="194"/>
    </location>
</feature>
<keyword evidence="10 14" id="KW-0472">Membrane</keyword>
<keyword evidence="8 14" id="KW-1133">Transmembrane helix</keyword>
<feature type="transmembrane region" description="Helical" evidence="14">
    <location>
        <begin position="467"/>
        <end position="490"/>
    </location>
</feature>
<dbReference type="RefSeq" id="WP_036636601.1">
    <property type="nucleotide sequence ID" value="NZ_JFZB01000009.1"/>
</dbReference>
<dbReference type="NCBIfam" id="NF033480">
    <property type="entry name" value="bifunc_MprF"/>
    <property type="match status" value="1"/>
</dbReference>
<evidence type="ECO:0000256" key="3">
    <source>
        <dbReference type="ARBA" id="ARBA00012014"/>
    </source>
</evidence>
<evidence type="ECO:0000256" key="7">
    <source>
        <dbReference type="ARBA" id="ARBA00022692"/>
    </source>
</evidence>
<dbReference type="InterPro" id="IPR016181">
    <property type="entry name" value="Acyl_CoA_acyltransferase"/>
</dbReference>
<dbReference type="PANTHER" id="PTHR34697:SF2">
    <property type="entry name" value="PHOSPHATIDYLGLYCEROL LYSYLTRANSFERASE"/>
    <property type="match status" value="1"/>
</dbReference>
<evidence type="ECO:0000313" key="17">
    <source>
        <dbReference type="Proteomes" id="UP000028824"/>
    </source>
</evidence>
<organism evidence="16 17">
    <name type="scientific">Paenirhodobacter enshiensis</name>
    <dbReference type="NCBI Taxonomy" id="1105367"/>
    <lineage>
        <taxon>Bacteria</taxon>
        <taxon>Pseudomonadati</taxon>
        <taxon>Pseudomonadota</taxon>
        <taxon>Alphaproteobacteria</taxon>
        <taxon>Rhodobacterales</taxon>
        <taxon>Rhodobacter group</taxon>
        <taxon>Paenirhodobacter</taxon>
    </lineage>
</organism>
<dbReference type="EC" id="2.3.2.3" evidence="3"/>
<comment type="similarity">
    <text evidence="2">Belongs to the LPG synthase family.</text>
</comment>
<evidence type="ECO:0000256" key="5">
    <source>
        <dbReference type="ARBA" id="ARBA00022475"/>
    </source>
</evidence>
<dbReference type="Pfam" id="PF03706">
    <property type="entry name" value="LPG_synthase_TM"/>
    <property type="match status" value="1"/>
</dbReference>
<feature type="transmembrane region" description="Helical" evidence="14">
    <location>
        <begin position="381"/>
        <end position="403"/>
    </location>
</feature>
<dbReference type="Proteomes" id="UP000028824">
    <property type="component" value="Unassembled WGS sequence"/>
</dbReference>
<evidence type="ECO:0000256" key="9">
    <source>
        <dbReference type="ARBA" id="ARBA00023098"/>
    </source>
</evidence>
<accession>A0A086XZV7</accession>
<sequence length="879" mass="93561">MSAGACRDAGQRGKAWLRHLGPVLLGLGLFGLGIWAMHRLLQPLHAGEILEQMRTMPHSVLAIALAATACGYTALIGYDFWALKYLEKKLPLRVVALGGFLGYAFGNTIGISVLSGGAVRYRIYSAFGLNAFEVAALASYIALAMGTGLTLVGVFALALHPAALTGLLPLSEGAVRTLALLGGGGTIALLYALAFSGKTLHIRRFQLAMPRPRILTGQMVVALFDSSMAALTLYVLLPPGAPDFITFMAIYATATMVGVLSHVPGGVGVFETVVMAAMPAGVNHGEVAAALLLFRIIYYLLPFAIAFVIVSLNEARLAGGIVARLFGEISEPMRPAFNALGGIVPLLAGAWVFWLGAYLLAVSLMPSVRAAVVDDGDLVGAILLEGGTLFSALAGIALLILSASLVRRVAGAYFLTLIAIAGGVVAALLNDLDLGSAALLIAGGVLLVPFGREFYRQAKITDGVFGPAWIGLVATVALAAGVFFFFVHQATPYRAELWLDFARSANTPRSLRAGLAASAVLLAYTLFIALQPARRRRFESQAEAVARAARAIEGQTDPRACLALSGDKELRFSEDGRSFVMFARRRAVWVALGDPVGPDEEARKRAGWAFVDAAREANFGPVFYQISDRSLPLMTEAGLSVHAVGDEAIVMLREFSLAAPGFEAMRARQTARLAGGLSLSVVQPPHAPELLSELSAVSSAWLADRAGREKAFSVGPFDPGYLDRLPIALVRKAGKIVGFADIFAPHSGACIAVDMMRYLPEVADGMVEFIYLALIEHYAAAGARELSLGIAPLADLTGRRTELLWRRFGNVMFRHGGAFATFADLRAFRERFRPVWRRRYLAVPVGVSPMSALSDVAVLIAGGPKRLKLRRKPAPGDPR</sequence>
<feature type="transmembrane region" description="Helical" evidence="14">
    <location>
        <begin position="94"/>
        <end position="115"/>
    </location>
</feature>
<evidence type="ECO:0000256" key="2">
    <source>
        <dbReference type="ARBA" id="ARBA00008627"/>
    </source>
</evidence>
<dbReference type="GO" id="GO:0050071">
    <property type="term" value="F:phosphatidylglycerol lysyltransferase activity"/>
    <property type="evidence" value="ECO:0007669"/>
    <property type="project" value="UniProtKB-EC"/>
</dbReference>
<comment type="caution">
    <text evidence="16">The sequence shown here is derived from an EMBL/GenBank/DDBJ whole genome shotgun (WGS) entry which is preliminary data.</text>
</comment>
<evidence type="ECO:0000256" key="10">
    <source>
        <dbReference type="ARBA" id="ARBA00023136"/>
    </source>
</evidence>
<evidence type="ECO:0000256" key="1">
    <source>
        <dbReference type="ARBA" id="ARBA00004651"/>
    </source>
</evidence>
<keyword evidence="11" id="KW-0046">Antibiotic resistance</keyword>
<dbReference type="GO" id="GO:0055091">
    <property type="term" value="P:phospholipid homeostasis"/>
    <property type="evidence" value="ECO:0007669"/>
    <property type="project" value="TreeGrafter"/>
</dbReference>
<keyword evidence="6" id="KW-0808">Transferase</keyword>
<keyword evidence="7 14" id="KW-0812">Transmembrane</keyword>
<evidence type="ECO:0000256" key="14">
    <source>
        <dbReference type="SAM" id="Phobius"/>
    </source>
</evidence>
<evidence type="ECO:0000256" key="8">
    <source>
        <dbReference type="ARBA" id="ARBA00022989"/>
    </source>
</evidence>
<dbReference type="eggNOG" id="COG2898">
    <property type="taxonomic scope" value="Bacteria"/>
</dbReference>
<dbReference type="AlphaFoldDB" id="A0A086XZV7"/>
<feature type="domain" description="Phosphatidylglycerol lysyltransferase C-terminal" evidence="15">
    <location>
        <begin position="553"/>
        <end position="842"/>
    </location>
</feature>
<name>A0A086XZV7_9RHOB</name>
<feature type="transmembrane region" description="Helical" evidence="14">
    <location>
        <begin position="58"/>
        <end position="82"/>
    </location>
</feature>
<evidence type="ECO:0000256" key="11">
    <source>
        <dbReference type="ARBA" id="ARBA00023251"/>
    </source>
</evidence>
<comment type="subcellular location">
    <subcellularLocation>
        <location evidence="1">Cell membrane</location>
        <topology evidence="1">Multi-pass membrane protein</topology>
    </subcellularLocation>
</comment>
<dbReference type="InterPro" id="IPR051211">
    <property type="entry name" value="PG_lysyltransferase"/>
</dbReference>
<feature type="transmembrane region" description="Helical" evidence="14">
    <location>
        <begin position="296"/>
        <end position="315"/>
    </location>
</feature>
<keyword evidence="9" id="KW-0443">Lipid metabolism</keyword>
<evidence type="ECO:0000256" key="6">
    <source>
        <dbReference type="ARBA" id="ARBA00022679"/>
    </source>
</evidence>